<proteinExistence type="predicted"/>
<comment type="caution">
    <text evidence="4">The sequence shown here is derived from an EMBL/GenBank/DDBJ whole genome shotgun (WGS) entry which is preliminary data.</text>
</comment>
<feature type="transmembrane region" description="Helical" evidence="2">
    <location>
        <begin position="31"/>
        <end position="49"/>
    </location>
</feature>
<dbReference type="Pfam" id="PF26496">
    <property type="entry name" value="DUF8163"/>
    <property type="match status" value="1"/>
</dbReference>
<accession>A0ABD5SVV4</accession>
<dbReference type="EMBL" id="JBHSWV010000694">
    <property type="protein sequence ID" value="MFC6769179.1"/>
    <property type="molecule type" value="Genomic_DNA"/>
</dbReference>
<reference evidence="4 5" key="1">
    <citation type="journal article" date="2019" name="Int. J. Syst. Evol. Microbiol.">
        <title>The Global Catalogue of Microorganisms (GCM) 10K type strain sequencing project: providing services to taxonomists for standard genome sequencing and annotation.</title>
        <authorList>
            <consortium name="The Broad Institute Genomics Platform"/>
            <consortium name="The Broad Institute Genome Sequencing Center for Infectious Disease"/>
            <person name="Wu L."/>
            <person name="Ma J."/>
        </authorList>
    </citation>
    <scope>NUCLEOTIDE SEQUENCE [LARGE SCALE GENOMIC DNA]</scope>
    <source>
        <strain evidence="4 5">LMG 29247</strain>
    </source>
</reference>
<feature type="domain" description="DUF8163" evidence="3">
    <location>
        <begin position="2"/>
        <end position="63"/>
    </location>
</feature>
<evidence type="ECO:0000256" key="2">
    <source>
        <dbReference type="SAM" id="Phobius"/>
    </source>
</evidence>
<feature type="region of interest" description="Disordered" evidence="1">
    <location>
        <begin position="61"/>
        <end position="96"/>
    </location>
</feature>
<evidence type="ECO:0000259" key="3">
    <source>
        <dbReference type="Pfam" id="PF26496"/>
    </source>
</evidence>
<keyword evidence="5" id="KW-1185">Reference proteome</keyword>
<dbReference type="AlphaFoldDB" id="A0ABD5SVV4"/>
<keyword evidence="2" id="KW-1133">Transmembrane helix</keyword>
<sequence>GASPGRTALVAVTSAFVLAGAAWLVLDTQSIRLAATAVLVLLGITAYGLHRFELVRLGLVPESDDGDASTPLETEPTADSTAETTTRPTTEPATDS</sequence>
<feature type="transmembrane region" description="Helical" evidence="2">
    <location>
        <begin position="7"/>
        <end position="25"/>
    </location>
</feature>
<evidence type="ECO:0000256" key="1">
    <source>
        <dbReference type="SAM" id="MobiDB-lite"/>
    </source>
</evidence>
<gene>
    <name evidence="4" type="ORF">ACFQE6_30400</name>
</gene>
<dbReference type="Proteomes" id="UP001596383">
    <property type="component" value="Unassembled WGS sequence"/>
</dbReference>
<evidence type="ECO:0000313" key="4">
    <source>
        <dbReference type="EMBL" id="MFC6769179.1"/>
    </source>
</evidence>
<keyword evidence="2" id="KW-0472">Membrane</keyword>
<protein>
    <recommendedName>
        <fullName evidence="3">DUF8163 domain-containing protein</fullName>
    </recommendedName>
</protein>
<name>A0ABD5SVV4_9EURY</name>
<feature type="compositionally biased region" description="Low complexity" evidence="1">
    <location>
        <begin position="73"/>
        <end position="96"/>
    </location>
</feature>
<feature type="non-terminal residue" evidence="4">
    <location>
        <position position="1"/>
    </location>
</feature>
<keyword evidence="2" id="KW-0812">Transmembrane</keyword>
<organism evidence="4 5">
    <name type="scientific">Natrinema soli</name>
    <dbReference type="NCBI Taxonomy" id="1930624"/>
    <lineage>
        <taxon>Archaea</taxon>
        <taxon>Methanobacteriati</taxon>
        <taxon>Methanobacteriota</taxon>
        <taxon>Stenosarchaea group</taxon>
        <taxon>Halobacteria</taxon>
        <taxon>Halobacteriales</taxon>
        <taxon>Natrialbaceae</taxon>
        <taxon>Natrinema</taxon>
    </lineage>
</organism>
<evidence type="ECO:0000313" key="5">
    <source>
        <dbReference type="Proteomes" id="UP001596383"/>
    </source>
</evidence>
<dbReference type="InterPro" id="IPR058477">
    <property type="entry name" value="DUF8163"/>
</dbReference>